<keyword evidence="11" id="KW-0862">Zinc</keyword>
<feature type="binding site" evidence="11">
    <location>
        <position position="114"/>
    </location>
    <ligand>
        <name>Zn(2+)</name>
        <dbReference type="ChEBI" id="CHEBI:29105"/>
        <note>ligand shared between dimeric partners</note>
    </ligand>
</feature>
<dbReference type="FunFam" id="3.10.20.810:FF:000001">
    <property type="entry name" value="Histidine biosynthesis bifunctional protein HisIE"/>
    <property type="match status" value="1"/>
</dbReference>
<feature type="binding site" evidence="11">
    <location>
        <position position="98"/>
    </location>
    <ligand>
        <name>Zn(2+)</name>
        <dbReference type="ChEBI" id="CHEBI:29105"/>
        <note>ligand shared between dimeric partners</note>
    </ligand>
</feature>
<keyword evidence="9 11" id="KW-0378">Hydrolase</keyword>
<sequence>MQQPKTFLDLEAAKKGDQFDWSFFKEQLKFDQDGLMPAIAQQHDTGEVLMLAYMNLTALEETLATGRVCYWSRSRQAFWRKGEASGQIQRLVAARLDCDGDTLLLQVDQTGPACHTGRSNCFYNGIDGQHLTILSDPLIDPSQLYGHSHTPK</sequence>
<comment type="subcellular location">
    <subcellularLocation>
        <location evidence="11">Cytoplasm</location>
    </subcellularLocation>
</comment>
<evidence type="ECO:0000256" key="10">
    <source>
        <dbReference type="ARBA" id="ARBA00023102"/>
    </source>
</evidence>
<keyword evidence="11" id="KW-0460">Magnesium</keyword>
<dbReference type="EMBL" id="CP007030">
    <property type="protein sequence ID" value="AHF01946.1"/>
    <property type="molecule type" value="Genomic_DNA"/>
</dbReference>
<dbReference type="HAMAP" id="MF_01021">
    <property type="entry name" value="HisI"/>
    <property type="match status" value="1"/>
</dbReference>
<evidence type="ECO:0000256" key="5">
    <source>
        <dbReference type="ARBA" id="ARBA00007731"/>
    </source>
</evidence>
<feature type="binding site" evidence="11">
    <location>
        <position position="101"/>
    </location>
    <ligand>
        <name>Mg(2+)</name>
        <dbReference type="ChEBI" id="CHEBI:18420"/>
    </ligand>
</feature>
<dbReference type="InterPro" id="IPR002496">
    <property type="entry name" value="PRib_AMP_CycHydrolase_dom"/>
</dbReference>
<evidence type="ECO:0000256" key="4">
    <source>
        <dbReference type="ARBA" id="ARBA00005204"/>
    </source>
</evidence>
<keyword evidence="11" id="KW-0479">Metal-binding</keyword>
<dbReference type="KEGG" id="tao:THIAE_09400"/>
<feature type="domain" description="Phosphoribosyl-AMP cyclohydrolase" evidence="12">
    <location>
        <begin position="50"/>
        <end position="123"/>
    </location>
</feature>
<keyword evidence="7 11" id="KW-0963">Cytoplasm</keyword>
<dbReference type="PANTHER" id="PTHR42945:SF1">
    <property type="entry name" value="HISTIDINE BIOSYNTHESIS BIFUNCTIONAL PROTEIN HIS7"/>
    <property type="match status" value="1"/>
</dbReference>
<dbReference type="GO" id="GO:0005737">
    <property type="term" value="C:cytoplasm"/>
    <property type="evidence" value="ECO:0007669"/>
    <property type="project" value="UniProtKB-SubCell"/>
</dbReference>
<dbReference type="InParanoid" id="W0DYL4"/>
<dbReference type="GO" id="GO:0000287">
    <property type="term" value="F:magnesium ion binding"/>
    <property type="evidence" value="ECO:0007669"/>
    <property type="project" value="UniProtKB-UniRule"/>
</dbReference>
<dbReference type="InterPro" id="IPR026660">
    <property type="entry name" value="PRA-CH"/>
</dbReference>
<dbReference type="GO" id="GO:0004636">
    <property type="term" value="F:phosphoribosyl-ATP diphosphatase activity"/>
    <property type="evidence" value="ECO:0007669"/>
    <property type="project" value="UniProtKB-EC"/>
</dbReference>
<comment type="similarity">
    <text evidence="11">Belongs to the PRA-CH family.</text>
</comment>
<dbReference type="Gene3D" id="3.10.20.810">
    <property type="entry name" value="Phosphoribosyl-AMP cyclohydrolase"/>
    <property type="match status" value="1"/>
</dbReference>
<dbReference type="GO" id="GO:0008270">
    <property type="term" value="F:zinc ion binding"/>
    <property type="evidence" value="ECO:0007669"/>
    <property type="project" value="UniProtKB-UniRule"/>
</dbReference>
<feature type="binding site" evidence="11">
    <location>
        <position position="99"/>
    </location>
    <ligand>
        <name>Mg(2+)</name>
        <dbReference type="ChEBI" id="CHEBI:18420"/>
    </ligand>
</feature>
<dbReference type="Pfam" id="PF01502">
    <property type="entry name" value="PRA-CH"/>
    <property type="match status" value="1"/>
</dbReference>
<dbReference type="eggNOG" id="COG0139">
    <property type="taxonomic scope" value="Bacteria"/>
</dbReference>
<organism evidence="13 14">
    <name type="scientific">Thiomicrospira aerophila AL3</name>
    <dbReference type="NCBI Taxonomy" id="717772"/>
    <lineage>
        <taxon>Bacteria</taxon>
        <taxon>Pseudomonadati</taxon>
        <taxon>Pseudomonadota</taxon>
        <taxon>Gammaproteobacteria</taxon>
        <taxon>Thiotrichales</taxon>
        <taxon>Piscirickettsiaceae</taxon>
        <taxon>Thiomicrospira</taxon>
    </lineage>
</organism>
<dbReference type="GO" id="GO:0000105">
    <property type="term" value="P:L-histidine biosynthetic process"/>
    <property type="evidence" value="ECO:0007669"/>
    <property type="project" value="UniProtKB-UniRule"/>
</dbReference>
<evidence type="ECO:0000256" key="7">
    <source>
        <dbReference type="ARBA" id="ARBA00022490"/>
    </source>
</evidence>
<dbReference type="NCBIfam" id="NF000768">
    <property type="entry name" value="PRK00051.1"/>
    <property type="match status" value="1"/>
</dbReference>
<proteinExistence type="inferred from homology"/>
<evidence type="ECO:0000256" key="8">
    <source>
        <dbReference type="ARBA" id="ARBA00022605"/>
    </source>
</evidence>
<evidence type="ECO:0000313" key="13">
    <source>
        <dbReference type="EMBL" id="AHF01946.1"/>
    </source>
</evidence>
<dbReference type="InterPro" id="IPR038019">
    <property type="entry name" value="PRib_AMP_CycHydrolase_sf"/>
</dbReference>
<dbReference type="PANTHER" id="PTHR42945">
    <property type="entry name" value="HISTIDINE BIOSYNTHESIS BIFUNCTIONAL PROTEIN"/>
    <property type="match status" value="1"/>
</dbReference>
<dbReference type="HOGENOM" id="CLU_048577_5_2_6"/>
<dbReference type="EC" id="3.5.4.19" evidence="11"/>
<comment type="cofactor">
    <cofactor evidence="11">
        <name>Mg(2+)</name>
        <dbReference type="ChEBI" id="CHEBI:18420"/>
    </cofactor>
    <text evidence="11">Binds 1 Mg(2+) ion per subunit.</text>
</comment>
<comment type="cofactor">
    <cofactor evidence="11">
        <name>Zn(2+)</name>
        <dbReference type="ChEBI" id="CHEBI:29105"/>
    </cofactor>
    <text evidence="11">Binds 1 zinc ion per subunit.</text>
</comment>
<comment type="catalytic activity">
    <reaction evidence="2">
        <text>1-(5-phospho-beta-D-ribosyl)-ATP + H2O = 1-(5-phospho-beta-D-ribosyl)-5'-AMP + diphosphate + H(+)</text>
        <dbReference type="Rhea" id="RHEA:22828"/>
        <dbReference type="ChEBI" id="CHEBI:15377"/>
        <dbReference type="ChEBI" id="CHEBI:15378"/>
        <dbReference type="ChEBI" id="CHEBI:33019"/>
        <dbReference type="ChEBI" id="CHEBI:59457"/>
        <dbReference type="ChEBI" id="CHEBI:73183"/>
        <dbReference type="EC" id="3.6.1.31"/>
    </reaction>
</comment>
<evidence type="ECO:0000256" key="9">
    <source>
        <dbReference type="ARBA" id="ARBA00022801"/>
    </source>
</evidence>
<keyword evidence="10 11" id="KW-0368">Histidine biosynthesis</keyword>
<evidence type="ECO:0000259" key="12">
    <source>
        <dbReference type="Pfam" id="PF01502"/>
    </source>
</evidence>
<comment type="similarity">
    <text evidence="6">In the N-terminal section; belongs to the PRA-CH family.</text>
</comment>
<dbReference type="Proteomes" id="UP000005380">
    <property type="component" value="Chromosome"/>
</dbReference>
<reference evidence="13 14" key="1">
    <citation type="submission" date="2013-12" db="EMBL/GenBank/DDBJ databases">
        <authorList>
            <consortium name="DOE Joint Genome Institute"/>
            <person name="Kappler U."/>
            <person name="Huntemann M."/>
            <person name="Han J."/>
            <person name="Chen A."/>
            <person name="Kyrpides N."/>
            <person name="Mavromatis K."/>
            <person name="Markowitz V."/>
            <person name="Palaniappan K."/>
            <person name="Ivanova N."/>
            <person name="Schaumberg A."/>
            <person name="Pati A."/>
            <person name="Liolios K."/>
            <person name="Nordberg H.P."/>
            <person name="Cantor M.N."/>
            <person name="Hua S.X."/>
            <person name="Woyke T."/>
        </authorList>
    </citation>
    <scope>NUCLEOTIDE SEQUENCE [LARGE SCALE GENOMIC DNA]</scope>
    <source>
        <strain evidence="14">AL2</strain>
    </source>
</reference>
<dbReference type="GO" id="GO:0004635">
    <property type="term" value="F:phosphoribosyl-AMP cyclohydrolase activity"/>
    <property type="evidence" value="ECO:0007669"/>
    <property type="project" value="UniProtKB-UniRule"/>
</dbReference>
<dbReference type="STRING" id="717772.THIAE_09400"/>
<gene>
    <name evidence="11" type="primary">hisI</name>
    <name evidence="13" type="ORF">THIAE_09400</name>
</gene>
<dbReference type="OrthoDB" id="9795769at2"/>
<evidence type="ECO:0000256" key="3">
    <source>
        <dbReference type="ARBA" id="ARBA00005169"/>
    </source>
</evidence>
<evidence type="ECO:0000256" key="1">
    <source>
        <dbReference type="ARBA" id="ARBA00000024"/>
    </source>
</evidence>
<comment type="catalytic activity">
    <reaction evidence="1 11">
        <text>1-(5-phospho-beta-D-ribosyl)-5'-AMP + H2O = 1-(5-phospho-beta-D-ribosyl)-5-[(5-phospho-beta-D-ribosylamino)methylideneamino]imidazole-4-carboxamide</text>
        <dbReference type="Rhea" id="RHEA:20049"/>
        <dbReference type="ChEBI" id="CHEBI:15377"/>
        <dbReference type="ChEBI" id="CHEBI:58435"/>
        <dbReference type="ChEBI" id="CHEBI:59457"/>
        <dbReference type="EC" id="3.5.4.19"/>
    </reaction>
</comment>
<evidence type="ECO:0000313" key="14">
    <source>
        <dbReference type="Proteomes" id="UP000005380"/>
    </source>
</evidence>
<comment type="similarity">
    <text evidence="5">In the C-terminal section; belongs to the PRA-PH family.</text>
</comment>
<feature type="binding site" evidence="11">
    <location>
        <position position="121"/>
    </location>
    <ligand>
        <name>Zn(2+)</name>
        <dbReference type="ChEBI" id="CHEBI:29105"/>
        <note>ligand shared between dimeric partners</note>
    </ligand>
</feature>
<comment type="pathway">
    <text evidence="4">Amino-acid biosynthesis; L-histidine biosynthesis; L-histidine from 5-phospho-alpha-D-ribose 1-diphosphate: step 2/9.</text>
</comment>
<feature type="binding site" evidence="11">
    <location>
        <position position="97"/>
    </location>
    <ligand>
        <name>Mg(2+)</name>
        <dbReference type="ChEBI" id="CHEBI:18420"/>
    </ligand>
</feature>
<comment type="function">
    <text evidence="11">Catalyzes the hydrolysis of the adenine ring of phosphoribosyl-AMP.</text>
</comment>
<evidence type="ECO:0000256" key="6">
    <source>
        <dbReference type="ARBA" id="ARBA00008299"/>
    </source>
</evidence>
<dbReference type="RefSeq" id="WP_006460805.1">
    <property type="nucleotide sequence ID" value="NZ_CP007030.1"/>
</dbReference>
<evidence type="ECO:0000256" key="2">
    <source>
        <dbReference type="ARBA" id="ARBA00001460"/>
    </source>
</evidence>
<name>W0DYL4_9GAMM</name>
<dbReference type="UniPathway" id="UPA00031">
    <property type="reaction ID" value="UER00008"/>
</dbReference>
<comment type="subunit">
    <text evidence="11">Homodimer.</text>
</comment>
<dbReference type="SUPFAM" id="SSF141734">
    <property type="entry name" value="HisI-like"/>
    <property type="match status" value="1"/>
</dbReference>
<protein>
    <recommendedName>
        <fullName evidence="11">Phosphoribosyl-AMP cyclohydrolase</fullName>
        <shortName evidence="11">PRA-CH</shortName>
        <ecNumber evidence="11">3.5.4.19</ecNumber>
    </recommendedName>
</protein>
<evidence type="ECO:0000256" key="11">
    <source>
        <dbReference type="HAMAP-Rule" id="MF_01021"/>
    </source>
</evidence>
<comment type="pathway">
    <text evidence="3 11">Amino-acid biosynthesis; L-histidine biosynthesis; L-histidine from 5-phospho-alpha-D-ribose 1-diphosphate: step 3/9.</text>
</comment>
<keyword evidence="14" id="KW-1185">Reference proteome</keyword>
<keyword evidence="8 11" id="KW-0028">Amino-acid biosynthesis</keyword>
<accession>W0DYL4</accession>
<dbReference type="AlphaFoldDB" id="W0DYL4"/>